<sequence>MLDSHQETQSCTMQTEQLRQVHVGDGDGNVQPISQQNFDVASFSSEEARFQEKLLKLCPANLWHKASYTAGCPRPVLVGRHHQQQLRDLHEALTAAITDVVQRWWSDRDARFPERMPLETKEEELLQWIEGQVIIGNLPQFSQCRGSWRPDFLVEDNSEREENFCITEINARFSFNGFMHEAYGQSVTNSSLGSAETVLIPATDPDTILEGLFDLFDPEYPLHLLKGAEQGIDIHMFIDAVEHRFGVKPRLIAPADLRLFPDTRSKSGFRLCCVIHDRDGQIPNTWRFVAPHGEVYEEIHQVGLELHQRELLALEPEMLRQISLRCFNDMRTILLVHDKRMLGIVRQEIPQLAARGVITAVQAEALRLGVVETLLPGSQELKDLLQVSLTSPDLRHGYILKPIRSGKGNGIIFGDDVTAPEWKFLLQALVTPGDNLTELCVVQRLITPRQYDLVLRASNGMVRYPLVGTYHVSNGKLLGLGTWRVSGGRIVAVSSGGSWICSVMKSGTEGQEE</sequence>
<accession>A0A8H5KRC5</accession>
<gene>
    <name evidence="1" type="ORF">FPCIR_12554</name>
</gene>
<reference evidence="1 2" key="1">
    <citation type="submission" date="2020-05" db="EMBL/GenBank/DDBJ databases">
        <title>Identification and distribution of gene clusters putatively required for synthesis of sphingolipid metabolism inhibitors in phylogenetically diverse species of the filamentous fungus Fusarium.</title>
        <authorList>
            <person name="Kim H.-S."/>
            <person name="Busman M."/>
            <person name="Brown D.W."/>
            <person name="Divon H."/>
            <person name="Uhlig S."/>
            <person name="Proctor R.H."/>
        </authorList>
    </citation>
    <scope>NUCLEOTIDE SEQUENCE [LARGE SCALE GENOMIC DNA]</scope>
    <source>
        <strain evidence="1 2">NRRL 36939</strain>
    </source>
</reference>
<dbReference type="EMBL" id="JAAOAS010000424">
    <property type="protein sequence ID" value="KAF5576560.1"/>
    <property type="molecule type" value="Genomic_DNA"/>
</dbReference>
<protein>
    <submittedName>
        <fullName evidence="1">Multidrug transporter</fullName>
    </submittedName>
</protein>
<comment type="caution">
    <text evidence="1">The sequence shown here is derived from an EMBL/GenBank/DDBJ whole genome shotgun (WGS) entry which is preliminary data.</text>
</comment>
<dbReference type="Proteomes" id="UP000546213">
    <property type="component" value="Unassembled WGS sequence"/>
</dbReference>
<evidence type="ECO:0000313" key="2">
    <source>
        <dbReference type="Proteomes" id="UP000546213"/>
    </source>
</evidence>
<keyword evidence="2" id="KW-1185">Reference proteome</keyword>
<dbReference type="AlphaFoldDB" id="A0A8H5KRC5"/>
<proteinExistence type="predicted"/>
<organism evidence="1 2">
    <name type="scientific">Fusarium pseudocircinatum</name>
    <dbReference type="NCBI Taxonomy" id="56676"/>
    <lineage>
        <taxon>Eukaryota</taxon>
        <taxon>Fungi</taxon>
        <taxon>Dikarya</taxon>
        <taxon>Ascomycota</taxon>
        <taxon>Pezizomycotina</taxon>
        <taxon>Sordariomycetes</taxon>
        <taxon>Hypocreomycetidae</taxon>
        <taxon>Hypocreales</taxon>
        <taxon>Nectriaceae</taxon>
        <taxon>Fusarium</taxon>
        <taxon>Fusarium fujikuroi species complex</taxon>
    </lineage>
</organism>
<dbReference type="OrthoDB" id="2117718at2759"/>
<dbReference type="SUPFAM" id="SSF56059">
    <property type="entry name" value="Glutathione synthetase ATP-binding domain-like"/>
    <property type="match status" value="1"/>
</dbReference>
<evidence type="ECO:0000313" key="1">
    <source>
        <dbReference type="EMBL" id="KAF5576560.1"/>
    </source>
</evidence>
<name>A0A8H5KRC5_9HYPO</name>